<dbReference type="InterPro" id="IPR036291">
    <property type="entry name" value="NAD(P)-bd_dom_sf"/>
</dbReference>
<feature type="compositionally biased region" description="Low complexity" evidence="2">
    <location>
        <begin position="145"/>
        <end position="158"/>
    </location>
</feature>
<feature type="domain" description="GFO/IDH/MocA-like oxidoreductase" evidence="4">
    <location>
        <begin position="349"/>
        <end position="494"/>
    </location>
</feature>
<feature type="compositionally biased region" description="Low complexity" evidence="2">
    <location>
        <begin position="30"/>
        <end position="41"/>
    </location>
</feature>
<dbReference type="SUPFAM" id="SSF51735">
    <property type="entry name" value="NAD(P)-binding Rossmann-fold domains"/>
    <property type="match status" value="1"/>
</dbReference>
<keyword evidence="6" id="KW-1185">Reference proteome</keyword>
<evidence type="ECO:0000256" key="1">
    <source>
        <dbReference type="ARBA" id="ARBA00023002"/>
    </source>
</evidence>
<gene>
    <name evidence="5" type="ORF">SGFS_029200</name>
</gene>
<dbReference type="SUPFAM" id="SSF55347">
    <property type="entry name" value="Glyceraldehyde-3-phosphate dehydrogenase-like, C-terminal domain"/>
    <property type="match status" value="1"/>
</dbReference>
<reference evidence="5 6" key="2">
    <citation type="journal article" date="2023" name="ChemBioChem">
        <title>Acyltransferase Domain Exchange between Two Independent Type I Polyketide Synthases in the Same Producer Strain of Macrolide Antibiotics.</title>
        <authorList>
            <person name="Kudo F."/>
            <person name="Kishikawa K."/>
            <person name="Tsuboi K."/>
            <person name="Kido T."/>
            <person name="Usui T."/>
            <person name="Hashimoto J."/>
            <person name="Shin-Ya K."/>
            <person name="Miyanaga A."/>
            <person name="Eguchi T."/>
        </authorList>
    </citation>
    <scope>NUCLEOTIDE SEQUENCE [LARGE SCALE GENOMIC DNA]</scope>
    <source>
        <strain evidence="5 6">A-8890</strain>
    </source>
</reference>
<dbReference type="InterPro" id="IPR050463">
    <property type="entry name" value="Gfo/Idh/MocA_oxidrdct_glycsds"/>
</dbReference>
<evidence type="ECO:0000313" key="5">
    <source>
        <dbReference type="EMBL" id="BBC31626.1"/>
    </source>
</evidence>
<dbReference type="InterPro" id="IPR055170">
    <property type="entry name" value="GFO_IDH_MocA-like_dom"/>
</dbReference>
<evidence type="ECO:0000259" key="3">
    <source>
        <dbReference type="Pfam" id="PF01408"/>
    </source>
</evidence>
<dbReference type="PANTHER" id="PTHR43818">
    <property type="entry name" value="BCDNA.GH03377"/>
    <property type="match status" value="1"/>
</dbReference>
<sequence>MGHPQQPDQAEAEPDTRAAGLTAGAGSGAGDTSLAGGSAAGATGVGREALAGALAGVGGGGYDRAGSESGIGAGGAAGAAGLVAGGRGRGAPVGAVAGARDGFDAGGEGGAGGGARPGTGAGIVSAAEGSPAEAEGGVGTESEAGRTPGATSSSTRGGTDAGSGSGSAAEPGPEAGGSVAGLDAGTAPRTVTHPGITPTPAGTGPRKPPLRVGMVGYSFMGAAHSQGWRTAGRVFELPLTPVLAAVCGRDGEAVRAMADRHGWATTETDWRDLIARDDIDLVDICTPGDSHAEIALAALAAGKHVLCEKPLANTVEEAESMTAAAEAARARGQLAMVGFNYRRVPATALARRMIAEGRLGALRHVRVTYLQDWLVDPRFPLTWRLRKELAGSGALGDLGAHIVDLAQYLAGEPVVGVSAMTETFVRERPLPAGASSGLTSSGSTPGRAAVTVDDAALFTGRFASGALASFEATRFATGRKNSLRIELNGERGSLAFDLERLNELAYHDHTEPGTHAGFRRILVTEPDHPYLDAWWPPGHGLGYEHTFVHQARDLVHAIAEHREPKPSFADGLQVQRVLAAVEESAEKNSVYTPIAV</sequence>
<feature type="compositionally biased region" description="Low complexity" evidence="2">
    <location>
        <begin position="122"/>
        <end position="135"/>
    </location>
</feature>
<dbReference type="Gene3D" id="3.30.360.10">
    <property type="entry name" value="Dihydrodipicolinate Reductase, domain 2"/>
    <property type="match status" value="1"/>
</dbReference>
<reference evidence="5 6" key="1">
    <citation type="journal article" date="2010" name="ChemBioChem">
        <title>Cloning and characterization of the biosynthetic gene cluster of 16-membered macrolide antibiotic FD-891: involvement of a dual functional cytochrome P450 monooxygenase catalyzing epoxidation and hydroxylation.</title>
        <authorList>
            <person name="Kudo F."/>
            <person name="Motegi A."/>
            <person name="Mizoue K."/>
            <person name="Eguchi T."/>
        </authorList>
    </citation>
    <scope>NUCLEOTIDE SEQUENCE [LARGE SCALE GENOMIC DNA]</scope>
    <source>
        <strain evidence="5 6">A-8890</strain>
    </source>
</reference>
<dbReference type="Pfam" id="PF22725">
    <property type="entry name" value="GFO_IDH_MocA_C3"/>
    <property type="match status" value="1"/>
</dbReference>
<dbReference type="Proteomes" id="UP001321542">
    <property type="component" value="Chromosome"/>
</dbReference>
<feature type="region of interest" description="Disordered" evidence="2">
    <location>
        <begin position="108"/>
        <end position="209"/>
    </location>
</feature>
<feature type="domain" description="Gfo/Idh/MocA-like oxidoreductase N-terminal" evidence="3">
    <location>
        <begin position="210"/>
        <end position="330"/>
    </location>
</feature>
<name>A0ABM7F4Z1_9ACTN</name>
<dbReference type="PANTHER" id="PTHR43818:SF11">
    <property type="entry name" value="BCDNA.GH03377"/>
    <property type="match status" value="1"/>
</dbReference>
<evidence type="ECO:0000259" key="4">
    <source>
        <dbReference type="Pfam" id="PF22725"/>
    </source>
</evidence>
<dbReference type="EMBL" id="AP018448">
    <property type="protein sequence ID" value="BBC31626.1"/>
    <property type="molecule type" value="Genomic_DNA"/>
</dbReference>
<dbReference type="Gene3D" id="3.40.50.720">
    <property type="entry name" value="NAD(P)-binding Rossmann-like Domain"/>
    <property type="match status" value="1"/>
</dbReference>
<accession>A0ABM7F4Z1</accession>
<evidence type="ECO:0000256" key="2">
    <source>
        <dbReference type="SAM" id="MobiDB-lite"/>
    </source>
</evidence>
<feature type="compositionally biased region" description="Low complexity" evidence="2">
    <location>
        <begin position="192"/>
        <end position="205"/>
    </location>
</feature>
<keyword evidence="1" id="KW-0560">Oxidoreductase</keyword>
<evidence type="ECO:0000313" key="6">
    <source>
        <dbReference type="Proteomes" id="UP001321542"/>
    </source>
</evidence>
<feature type="compositionally biased region" description="Gly residues" evidence="2">
    <location>
        <begin position="108"/>
        <end position="121"/>
    </location>
</feature>
<dbReference type="Pfam" id="PF01408">
    <property type="entry name" value="GFO_IDH_MocA"/>
    <property type="match status" value="1"/>
</dbReference>
<dbReference type="InterPro" id="IPR000683">
    <property type="entry name" value="Gfo/Idh/MocA-like_OxRdtase_N"/>
</dbReference>
<feature type="region of interest" description="Disordered" evidence="2">
    <location>
        <begin position="1"/>
        <end position="41"/>
    </location>
</feature>
<organism evidence="5 6">
    <name type="scientific">Streptomyces graminofaciens</name>
    <dbReference type="NCBI Taxonomy" id="68212"/>
    <lineage>
        <taxon>Bacteria</taxon>
        <taxon>Bacillati</taxon>
        <taxon>Actinomycetota</taxon>
        <taxon>Actinomycetes</taxon>
        <taxon>Kitasatosporales</taxon>
        <taxon>Streptomycetaceae</taxon>
        <taxon>Streptomyces</taxon>
    </lineage>
</organism>
<evidence type="ECO:0008006" key="7">
    <source>
        <dbReference type="Google" id="ProtNLM"/>
    </source>
</evidence>
<proteinExistence type="predicted"/>
<protein>
    <recommendedName>
        <fullName evidence="7">Oxidoreductase</fullName>
    </recommendedName>
</protein>